<feature type="compositionally biased region" description="Basic residues" evidence="1">
    <location>
        <begin position="1020"/>
        <end position="1029"/>
    </location>
</feature>
<keyword evidence="4" id="KW-1185">Reference proteome</keyword>
<dbReference type="Proteomes" id="UP000814176">
    <property type="component" value="Unassembled WGS sequence"/>
</dbReference>
<feature type="compositionally biased region" description="Polar residues" evidence="1">
    <location>
        <begin position="811"/>
        <end position="827"/>
    </location>
</feature>
<dbReference type="PANTHER" id="PTHR38248">
    <property type="entry name" value="FUNK1 6"/>
    <property type="match status" value="1"/>
</dbReference>
<dbReference type="PANTHER" id="PTHR38248:SF2">
    <property type="entry name" value="FUNK1 11"/>
    <property type="match status" value="1"/>
</dbReference>
<protein>
    <recommendedName>
        <fullName evidence="2">Fungal-type protein kinase domain-containing protein</fullName>
    </recommendedName>
</protein>
<evidence type="ECO:0000313" key="3">
    <source>
        <dbReference type="EMBL" id="KAH9836362.1"/>
    </source>
</evidence>
<dbReference type="SUPFAM" id="SSF56112">
    <property type="entry name" value="Protein kinase-like (PK-like)"/>
    <property type="match status" value="1"/>
</dbReference>
<feature type="region of interest" description="Disordered" evidence="1">
    <location>
        <begin position="434"/>
        <end position="457"/>
    </location>
</feature>
<dbReference type="Pfam" id="PF17667">
    <property type="entry name" value="Pkinase_fungal"/>
    <property type="match status" value="2"/>
</dbReference>
<feature type="domain" description="Fungal-type protein kinase" evidence="2">
    <location>
        <begin position="649"/>
        <end position="694"/>
    </location>
</feature>
<feature type="compositionally biased region" description="Basic and acidic residues" evidence="1">
    <location>
        <begin position="854"/>
        <end position="873"/>
    </location>
</feature>
<feature type="region of interest" description="Disordered" evidence="1">
    <location>
        <begin position="1"/>
        <end position="67"/>
    </location>
</feature>
<feature type="compositionally biased region" description="Basic and acidic residues" evidence="1">
    <location>
        <begin position="623"/>
        <end position="635"/>
    </location>
</feature>
<gene>
    <name evidence="3" type="ORF">C8Q71DRAFT_907950</name>
</gene>
<feature type="region of interest" description="Disordered" evidence="1">
    <location>
        <begin position="790"/>
        <end position="1029"/>
    </location>
</feature>
<dbReference type="InterPro" id="IPR040976">
    <property type="entry name" value="Pkinase_fungal"/>
</dbReference>
<evidence type="ECO:0000313" key="4">
    <source>
        <dbReference type="Proteomes" id="UP000814176"/>
    </source>
</evidence>
<dbReference type="Gene3D" id="1.10.510.10">
    <property type="entry name" value="Transferase(Phosphotransferase) domain 1"/>
    <property type="match status" value="1"/>
</dbReference>
<name>A0ABQ8KF55_9APHY</name>
<organism evidence="3 4">
    <name type="scientific">Rhodofomes roseus</name>
    <dbReference type="NCBI Taxonomy" id="34475"/>
    <lineage>
        <taxon>Eukaryota</taxon>
        <taxon>Fungi</taxon>
        <taxon>Dikarya</taxon>
        <taxon>Basidiomycota</taxon>
        <taxon>Agaricomycotina</taxon>
        <taxon>Agaricomycetes</taxon>
        <taxon>Polyporales</taxon>
        <taxon>Rhodofomes</taxon>
    </lineage>
</organism>
<feature type="region of interest" description="Disordered" evidence="1">
    <location>
        <begin position="619"/>
        <end position="654"/>
    </location>
</feature>
<feature type="compositionally biased region" description="Basic and acidic residues" evidence="1">
    <location>
        <begin position="442"/>
        <end position="457"/>
    </location>
</feature>
<feature type="compositionally biased region" description="Basic and acidic residues" evidence="1">
    <location>
        <begin position="934"/>
        <end position="944"/>
    </location>
</feature>
<accession>A0ABQ8KF55</accession>
<comment type="caution">
    <text evidence="3">The sequence shown here is derived from an EMBL/GenBank/DDBJ whole genome shotgun (WGS) entry which is preliminary data.</text>
</comment>
<evidence type="ECO:0000259" key="2">
    <source>
        <dbReference type="Pfam" id="PF17667"/>
    </source>
</evidence>
<dbReference type="GeneID" id="72009707"/>
<dbReference type="InterPro" id="IPR008266">
    <property type="entry name" value="Tyr_kinase_AS"/>
</dbReference>
<feature type="compositionally biased region" description="Polar residues" evidence="1">
    <location>
        <begin position="960"/>
        <end position="972"/>
    </location>
</feature>
<feature type="compositionally biased region" description="Polar residues" evidence="1">
    <location>
        <begin position="924"/>
        <end position="933"/>
    </location>
</feature>
<dbReference type="EMBL" id="JADCUA010000011">
    <property type="protein sequence ID" value="KAH9836362.1"/>
    <property type="molecule type" value="Genomic_DNA"/>
</dbReference>
<dbReference type="InterPro" id="IPR011009">
    <property type="entry name" value="Kinase-like_dom_sf"/>
</dbReference>
<dbReference type="PROSITE" id="PS00109">
    <property type="entry name" value="PROTEIN_KINASE_TYR"/>
    <property type="match status" value="1"/>
</dbReference>
<proteinExistence type="predicted"/>
<sequence length="1029" mass="115936">MPRRSKASMLRRPPPRPLSAYPDSSRTACYTVDQADMADKATPHKGPVQPDATDGANKRQKSERDARNWKTEIFERIVEPTSRIHEFLTEFVPSEEPIPACPDETFNAEVPNGKGEEPNMYGPLVDGLTSLFRQFPENRRPEFSDNAHKTVRFPYALCDDAHHATKPDVIATIPALPEVPPHDRWRNIALVFEAKSTAQQDPMMRYTDEHEETLVQLAKSARNIMLAQGRLYAFVVGVYGHGARIFRFDRAGAVCSPLFDYVKEPHILHEFIWRFVNPWTKGCAVVGDDPTTSLGDHVDRAHAQEWVKIHDPTHTYTPEDRKAVRKFVITKDGKNKAAYLAYKLIFVNPRLFSRATTIWEAFELDQDGMATGRRVVIKDAWRQFVRPSEIDFYLGMQEAMDKAEEGVALTLSGIAEFECGDDLGFREAWELDAEAEETSNSDNEKASSESTTRVETEFPSRLRVPCSRVLGHRTVTAGCRKAGDQKNERAQQRLVLKTIGTPITDFMSTYEMVSAVRDAIEGHRQAYLAGVIHRDISQGNVMIVRNADGTTRGFIHDLDYASSWKHFLSSRSKDKPATLSEWEKYAREEYGRDWRNKVPVWDDSDEDSGDELPTVADTVDAESEQHSSNKSEGVHSEGTPARAPSPSKDSKLGQKQRTGTLHFMAIEILNQAFGVTHEARHDLESFYWLLVWIILRHTTFQHEDGDRAWHGLFDAETVRACRALKSDWVTQSYEPLRMQHNPPLEKLLRRFRALCKTNFDDVGLATTCMTHDQVLAIFDRALRNRKAWPKDDRAKPWTPPKRSVLDDPTMSRRSGQARTKGTMTYSSQDERLVSWHYQSNNRPETPPPPSVAESRSDGKPVDSESSSDDDKPITRKYKLGTASGAVSGKQTRTRTAAPPASSESPRIPGGYEATALTDGDSPQRHTSSYSSHASENRGTEDVRQSARSTSRKMGPPPGPSTRSVQSQSQTASRRGDASKRGSSATKRSRERVEDDEVQRGADASRSSKRLRTLSQPRTSRSSHKSKGRR</sequence>
<feature type="domain" description="Fungal-type protein kinase" evidence="2">
    <location>
        <begin position="183"/>
        <end position="571"/>
    </location>
</feature>
<dbReference type="RefSeq" id="XP_047778647.1">
    <property type="nucleotide sequence ID" value="XM_047928975.1"/>
</dbReference>
<feature type="compositionally biased region" description="Basic and acidic residues" evidence="1">
    <location>
        <begin position="56"/>
        <end position="67"/>
    </location>
</feature>
<reference evidence="3 4" key="1">
    <citation type="journal article" date="2021" name="Environ. Microbiol.">
        <title>Gene family expansions and transcriptome signatures uncover fungal adaptations to wood decay.</title>
        <authorList>
            <person name="Hage H."/>
            <person name="Miyauchi S."/>
            <person name="Viragh M."/>
            <person name="Drula E."/>
            <person name="Min B."/>
            <person name="Chaduli D."/>
            <person name="Navarro D."/>
            <person name="Favel A."/>
            <person name="Norest M."/>
            <person name="Lesage-Meessen L."/>
            <person name="Balint B."/>
            <person name="Merenyi Z."/>
            <person name="de Eugenio L."/>
            <person name="Morin E."/>
            <person name="Martinez A.T."/>
            <person name="Baldrian P."/>
            <person name="Stursova M."/>
            <person name="Martinez M.J."/>
            <person name="Novotny C."/>
            <person name="Magnuson J.K."/>
            <person name="Spatafora J.W."/>
            <person name="Maurice S."/>
            <person name="Pangilinan J."/>
            <person name="Andreopoulos W."/>
            <person name="LaButti K."/>
            <person name="Hundley H."/>
            <person name="Na H."/>
            <person name="Kuo A."/>
            <person name="Barry K."/>
            <person name="Lipzen A."/>
            <person name="Henrissat B."/>
            <person name="Riley R."/>
            <person name="Ahrendt S."/>
            <person name="Nagy L.G."/>
            <person name="Grigoriev I.V."/>
            <person name="Martin F."/>
            <person name="Rosso M.N."/>
        </authorList>
    </citation>
    <scope>NUCLEOTIDE SEQUENCE [LARGE SCALE GENOMIC DNA]</scope>
    <source>
        <strain evidence="3 4">CIRM-BRFM 1785</strain>
    </source>
</reference>
<evidence type="ECO:0000256" key="1">
    <source>
        <dbReference type="SAM" id="MobiDB-lite"/>
    </source>
</evidence>